<evidence type="ECO:0000256" key="2">
    <source>
        <dbReference type="ARBA" id="ARBA00004496"/>
    </source>
</evidence>
<feature type="domain" description="Disease resistance R13L4/SHOC-2-like LRR" evidence="12">
    <location>
        <begin position="217"/>
        <end position="312"/>
    </location>
</feature>
<evidence type="ECO:0000256" key="1">
    <source>
        <dbReference type="ARBA" id="ARBA00002074"/>
    </source>
</evidence>
<evidence type="ECO:0000256" key="5">
    <source>
        <dbReference type="ARBA" id="ARBA00022614"/>
    </source>
</evidence>
<evidence type="ECO:0000259" key="12">
    <source>
        <dbReference type="Pfam" id="PF23598"/>
    </source>
</evidence>
<dbReference type="InterPro" id="IPR032675">
    <property type="entry name" value="LRR_dom_sf"/>
</dbReference>
<evidence type="ECO:0000256" key="7">
    <source>
        <dbReference type="ARBA" id="ARBA00022737"/>
    </source>
</evidence>
<dbReference type="AlphaFoldDB" id="A0A251VG93"/>
<gene>
    <name evidence="14" type="ORF">HannXRQ_Chr02g0045891</name>
    <name evidence="13" type="ORF">HanXRQr2_Chr17g0806201</name>
</gene>
<comment type="function">
    <text evidence="1">Confers resistance to late blight (Phytophthora infestans) races carrying the avirulence gene Avr1. Resistance proteins guard the plant against pathogens that contain an appropriate avirulence protein via an indirect interaction with this avirulence protein. That triggers a defense system including the hypersensitive response, which restricts the pathogen growth.</text>
</comment>
<proteinExistence type="inferred from homology"/>
<dbReference type="Gene3D" id="1.10.10.10">
    <property type="entry name" value="Winged helix-like DNA-binding domain superfamily/Winged helix DNA-binding domain"/>
    <property type="match status" value="1"/>
</dbReference>
<dbReference type="Gene3D" id="1.10.8.430">
    <property type="entry name" value="Helical domain of apoptotic protease-activating factors"/>
    <property type="match status" value="1"/>
</dbReference>
<comment type="similarity">
    <text evidence="3">Belongs to the disease resistance NB-LRR family.</text>
</comment>
<dbReference type="Pfam" id="PF23559">
    <property type="entry name" value="WHD_DRP"/>
    <property type="match status" value="1"/>
</dbReference>
<evidence type="ECO:0000256" key="4">
    <source>
        <dbReference type="ARBA" id="ARBA00022490"/>
    </source>
</evidence>
<dbReference type="SUPFAM" id="SSF52058">
    <property type="entry name" value="L domain-like"/>
    <property type="match status" value="1"/>
</dbReference>
<dbReference type="InterPro" id="IPR042197">
    <property type="entry name" value="Apaf_helical"/>
</dbReference>
<keyword evidence="5" id="KW-0433">Leucine-rich repeat</keyword>
<dbReference type="InterPro" id="IPR044974">
    <property type="entry name" value="Disease_R_plants"/>
</dbReference>
<name>A0A251VG93_HELAN</name>
<evidence type="ECO:0000256" key="10">
    <source>
        <dbReference type="ARBA" id="ARBA00022840"/>
    </source>
</evidence>
<dbReference type="PANTHER" id="PTHR23155:SF1152">
    <property type="entry name" value="AAA+ ATPASE DOMAIN-CONTAINING PROTEIN"/>
    <property type="match status" value="1"/>
</dbReference>
<keyword evidence="13" id="KW-0378">Hydrolase</keyword>
<comment type="subcellular location">
    <subcellularLocation>
        <location evidence="2">Cytoplasm</location>
    </subcellularLocation>
</comment>
<dbReference type="SUPFAM" id="SSF52540">
    <property type="entry name" value="P-loop containing nucleoside triphosphate hydrolases"/>
    <property type="match status" value="1"/>
</dbReference>
<reference evidence="13" key="3">
    <citation type="submission" date="2020-06" db="EMBL/GenBank/DDBJ databases">
        <title>Helianthus annuus Genome sequencing and assembly Release 2.</title>
        <authorList>
            <person name="Gouzy J."/>
            <person name="Langlade N."/>
            <person name="Munos S."/>
        </authorList>
    </citation>
    <scope>NUCLEOTIDE SEQUENCE</scope>
    <source>
        <tissue evidence="13">Leaves</tissue>
    </source>
</reference>
<keyword evidence="8" id="KW-0547">Nucleotide-binding</keyword>
<protein>
    <submittedName>
        <fullName evidence="13">P-loop containing nucleoside triphosphate hydrolase, leucine-rich repeat domain superfamily</fullName>
    </submittedName>
    <submittedName>
        <fullName evidence="14">Putative NB-ARC</fullName>
    </submittedName>
</protein>
<dbReference type="InterPro" id="IPR036388">
    <property type="entry name" value="WH-like_DNA-bd_sf"/>
</dbReference>
<evidence type="ECO:0000313" key="14">
    <source>
        <dbReference type="EMBL" id="OTG34444.1"/>
    </source>
</evidence>
<keyword evidence="15" id="KW-1185">Reference proteome</keyword>
<evidence type="ECO:0000313" key="15">
    <source>
        <dbReference type="Proteomes" id="UP000215914"/>
    </source>
</evidence>
<evidence type="ECO:0000259" key="11">
    <source>
        <dbReference type="Pfam" id="PF23559"/>
    </source>
</evidence>
<feature type="domain" description="Disease resistance protein winged helix" evidence="11">
    <location>
        <begin position="74"/>
        <end position="144"/>
    </location>
</feature>
<keyword evidence="10" id="KW-0067">ATP-binding</keyword>
<dbReference type="PANTHER" id="PTHR23155">
    <property type="entry name" value="DISEASE RESISTANCE PROTEIN RP"/>
    <property type="match status" value="1"/>
</dbReference>
<dbReference type="Pfam" id="PF23598">
    <property type="entry name" value="LRR_14"/>
    <property type="match status" value="1"/>
</dbReference>
<dbReference type="InterPro" id="IPR055414">
    <property type="entry name" value="LRR_R13L4/SHOC2-like"/>
</dbReference>
<dbReference type="OMA" id="NIHTISY"/>
<accession>A0A251VG93</accession>
<dbReference type="EMBL" id="MNCJ02000332">
    <property type="protein sequence ID" value="KAF5755740.1"/>
    <property type="molecule type" value="Genomic_DNA"/>
</dbReference>
<dbReference type="GO" id="GO:0016787">
    <property type="term" value="F:hydrolase activity"/>
    <property type="evidence" value="ECO:0007669"/>
    <property type="project" value="UniProtKB-KW"/>
</dbReference>
<dbReference type="EMBL" id="CM007891">
    <property type="protein sequence ID" value="OTG34444.1"/>
    <property type="molecule type" value="Genomic_DNA"/>
</dbReference>
<keyword evidence="4" id="KW-0963">Cytoplasm</keyword>
<keyword evidence="7" id="KW-0677">Repeat</keyword>
<dbReference type="GO" id="GO:0043531">
    <property type="term" value="F:ADP binding"/>
    <property type="evidence" value="ECO:0007669"/>
    <property type="project" value="InterPro"/>
</dbReference>
<dbReference type="Gene3D" id="3.80.10.10">
    <property type="entry name" value="Ribonuclease Inhibitor"/>
    <property type="match status" value="1"/>
</dbReference>
<sequence length="354" mass="40765">MQIVENCQGLPLAVVVIAGVLANETHNEEFWVEIATKTSSYIFGDQNGCRETLGLSYNHLPLHLRECFLYLGGFPKDYEFQVQRLIWLWVAEGFIQEDGNRSLEDTAEGYLMDLIDRNLVIVAHKSEHDGAADVCKIHELVRELCLRKSKEERFILLTEPLIPSPQFSDVITQPYKPVRMFINKDINILGFPYSPAQNRQSIVCFSDFRSLSDVIANGFHSFELLSVLDLQNCRLNDFPKRIELLVHLRYLAIWKESEGFPLSICNLWGLQTLIYIAYRRMTVLPSNISDLVNLRHLLGTPWSRYSKAYFLLPSIERPMNLQTVSDVRLGEGVHNFQKCFPYVKELTCGTCLLR</sequence>
<evidence type="ECO:0000313" key="13">
    <source>
        <dbReference type="EMBL" id="KAF5755740.1"/>
    </source>
</evidence>
<dbReference type="GO" id="GO:0009626">
    <property type="term" value="P:plant-type hypersensitive response"/>
    <property type="evidence" value="ECO:0007669"/>
    <property type="project" value="UniProtKB-KW"/>
</dbReference>
<dbReference type="GO" id="GO:0005524">
    <property type="term" value="F:ATP binding"/>
    <property type="evidence" value="ECO:0007669"/>
    <property type="project" value="UniProtKB-KW"/>
</dbReference>
<organism evidence="14 15">
    <name type="scientific">Helianthus annuus</name>
    <name type="common">Common sunflower</name>
    <dbReference type="NCBI Taxonomy" id="4232"/>
    <lineage>
        <taxon>Eukaryota</taxon>
        <taxon>Viridiplantae</taxon>
        <taxon>Streptophyta</taxon>
        <taxon>Embryophyta</taxon>
        <taxon>Tracheophyta</taxon>
        <taxon>Spermatophyta</taxon>
        <taxon>Magnoliopsida</taxon>
        <taxon>eudicotyledons</taxon>
        <taxon>Gunneridae</taxon>
        <taxon>Pentapetalae</taxon>
        <taxon>asterids</taxon>
        <taxon>campanulids</taxon>
        <taxon>Asterales</taxon>
        <taxon>Asteraceae</taxon>
        <taxon>Asteroideae</taxon>
        <taxon>Heliantheae alliance</taxon>
        <taxon>Heliantheae</taxon>
        <taxon>Helianthus</taxon>
    </lineage>
</organism>
<evidence type="ECO:0000256" key="3">
    <source>
        <dbReference type="ARBA" id="ARBA00008894"/>
    </source>
</evidence>
<dbReference type="Gramene" id="mRNA:HanXRQr2_Chr17g0806201">
    <property type="protein sequence ID" value="CDS:HanXRQr2_Chr17g0806201.1"/>
    <property type="gene ID" value="HanXRQr2_Chr17g0806201"/>
</dbReference>
<dbReference type="Proteomes" id="UP000215914">
    <property type="component" value="Chromosome 2"/>
</dbReference>
<keyword evidence="9" id="KW-0611">Plant defense</keyword>
<reference evidence="13 15" key="1">
    <citation type="journal article" date="2017" name="Nature">
        <title>The sunflower genome provides insights into oil metabolism, flowering and Asterid evolution.</title>
        <authorList>
            <person name="Badouin H."/>
            <person name="Gouzy J."/>
            <person name="Grassa C.J."/>
            <person name="Murat F."/>
            <person name="Staton S.E."/>
            <person name="Cottret L."/>
            <person name="Lelandais-Briere C."/>
            <person name="Owens G.L."/>
            <person name="Carrere S."/>
            <person name="Mayjonade B."/>
            <person name="Legrand L."/>
            <person name="Gill N."/>
            <person name="Kane N.C."/>
            <person name="Bowers J.E."/>
            <person name="Hubner S."/>
            <person name="Bellec A."/>
            <person name="Berard A."/>
            <person name="Berges H."/>
            <person name="Blanchet N."/>
            <person name="Boniface M.C."/>
            <person name="Brunel D."/>
            <person name="Catrice O."/>
            <person name="Chaidir N."/>
            <person name="Claudel C."/>
            <person name="Donnadieu C."/>
            <person name="Faraut T."/>
            <person name="Fievet G."/>
            <person name="Helmstetter N."/>
            <person name="King M."/>
            <person name="Knapp S.J."/>
            <person name="Lai Z."/>
            <person name="Le Paslier M.C."/>
            <person name="Lippi Y."/>
            <person name="Lorenzon L."/>
            <person name="Mandel J.R."/>
            <person name="Marage G."/>
            <person name="Marchand G."/>
            <person name="Marquand E."/>
            <person name="Bret-Mestries E."/>
            <person name="Morien E."/>
            <person name="Nambeesan S."/>
            <person name="Nguyen T."/>
            <person name="Pegot-Espagnet P."/>
            <person name="Pouilly N."/>
            <person name="Raftis F."/>
            <person name="Sallet E."/>
            <person name="Schiex T."/>
            <person name="Thomas J."/>
            <person name="Vandecasteele C."/>
            <person name="Vares D."/>
            <person name="Vear F."/>
            <person name="Vautrin S."/>
            <person name="Crespi M."/>
            <person name="Mangin B."/>
            <person name="Burke J.M."/>
            <person name="Salse J."/>
            <person name="Munos S."/>
            <person name="Vincourt P."/>
            <person name="Rieseberg L.H."/>
            <person name="Langlade N.B."/>
        </authorList>
    </citation>
    <scope>NUCLEOTIDE SEQUENCE [LARGE SCALE GENOMIC DNA]</scope>
    <source>
        <strain evidence="15">cv. SF193</strain>
        <tissue evidence="13">Leaves</tissue>
    </source>
</reference>
<evidence type="ECO:0000256" key="6">
    <source>
        <dbReference type="ARBA" id="ARBA00022667"/>
    </source>
</evidence>
<dbReference type="InterPro" id="IPR027417">
    <property type="entry name" value="P-loop_NTPase"/>
</dbReference>
<evidence type="ECO:0000256" key="8">
    <source>
        <dbReference type="ARBA" id="ARBA00022741"/>
    </source>
</evidence>
<evidence type="ECO:0000256" key="9">
    <source>
        <dbReference type="ARBA" id="ARBA00022821"/>
    </source>
</evidence>
<dbReference type="InterPro" id="IPR058922">
    <property type="entry name" value="WHD_DRP"/>
</dbReference>
<dbReference type="InParanoid" id="A0A251VG93"/>
<keyword evidence="6" id="KW-0381">Hypersensitive response</keyword>
<dbReference type="FunFam" id="1.10.10.10:FF:000322">
    <property type="entry name" value="Probable disease resistance protein At1g63360"/>
    <property type="match status" value="1"/>
</dbReference>
<reference evidence="14" key="2">
    <citation type="submission" date="2017-02" db="EMBL/GenBank/DDBJ databases">
        <title>Sunflower complete genome.</title>
        <authorList>
            <person name="Langlade N."/>
            <person name="Munos S."/>
        </authorList>
    </citation>
    <scope>NUCLEOTIDE SEQUENCE [LARGE SCALE GENOMIC DNA]</scope>
    <source>
        <tissue evidence="14">Leaves</tissue>
    </source>
</reference>